<dbReference type="SMART" id="SM00354">
    <property type="entry name" value="HTH_LACI"/>
    <property type="match status" value="1"/>
</dbReference>
<feature type="domain" description="HTH cro/C1-type" evidence="6">
    <location>
        <begin position="2"/>
        <end position="49"/>
    </location>
</feature>
<dbReference type="SUPFAM" id="SSF53822">
    <property type="entry name" value="Periplasmic binding protein-like I"/>
    <property type="match status" value="1"/>
</dbReference>
<keyword evidence="2" id="KW-0805">Transcription regulation</keyword>
<dbReference type="Proteomes" id="UP000319483">
    <property type="component" value="Unassembled WGS sequence"/>
</dbReference>
<accession>A0A556SWI9</accession>
<dbReference type="InterPro" id="IPR000843">
    <property type="entry name" value="HTH_LacI"/>
</dbReference>
<proteinExistence type="predicted"/>
<dbReference type="SUPFAM" id="SSF47413">
    <property type="entry name" value="lambda repressor-like DNA-binding domains"/>
    <property type="match status" value="1"/>
</dbReference>
<dbReference type="PROSITE" id="PS50932">
    <property type="entry name" value="HTH_LACI_2"/>
    <property type="match status" value="1"/>
</dbReference>
<evidence type="ECO:0000313" key="8">
    <source>
        <dbReference type="Proteomes" id="UP000319483"/>
    </source>
</evidence>
<sequence>MSMKLSRDDVAKLAGVSATTVSRVLNNRGYISATTRQRVQDAMETLGYYPNELARSLSNNKSNLIGLIFPSLTNPFQMELISYLERILSRKGYKILICNSHHNQEEEKNFLTMLRRHQVEGVIVNSMNENLADYLIPDLNIVSIDRKINETIPVISCDNYAGGYLASQYLINQGCKDILYIGSITNDKHVDMDANKRYQAYKDSIKLAGIKSITLDMDFSISYQEKYQLIKDRLQSQHIDGVLADDSSAIATINAARDCKLSLSKQLKVVGFDGAELTLQHMPFLTTIRQPIAQIAQNAVSVLLAMINGEPYHSITDLPITLYQGQNENNLL</sequence>
<feature type="domain" description="HTH lacI-type" evidence="5">
    <location>
        <begin position="1"/>
        <end position="59"/>
    </location>
</feature>
<dbReference type="AlphaFoldDB" id="A0A556SWI9"/>
<keyword evidence="3 7" id="KW-0238">DNA-binding</keyword>
<evidence type="ECO:0000256" key="4">
    <source>
        <dbReference type="ARBA" id="ARBA00023163"/>
    </source>
</evidence>
<protein>
    <submittedName>
        <fullName evidence="7">LacI family DNA-binding transcriptional regulator</fullName>
    </submittedName>
</protein>
<dbReference type="GO" id="GO:0003700">
    <property type="term" value="F:DNA-binding transcription factor activity"/>
    <property type="evidence" value="ECO:0007669"/>
    <property type="project" value="TreeGrafter"/>
</dbReference>
<organism evidence="7 8">
    <name type="scientific">Gilliamella apicola</name>
    <dbReference type="NCBI Taxonomy" id="1196095"/>
    <lineage>
        <taxon>Bacteria</taxon>
        <taxon>Pseudomonadati</taxon>
        <taxon>Pseudomonadota</taxon>
        <taxon>Gammaproteobacteria</taxon>
        <taxon>Orbales</taxon>
        <taxon>Orbaceae</taxon>
        <taxon>Gilliamella</taxon>
    </lineage>
</organism>
<comment type="caution">
    <text evidence="7">The sequence shown here is derived from an EMBL/GenBank/DDBJ whole genome shotgun (WGS) entry which is preliminary data.</text>
</comment>
<keyword evidence="4" id="KW-0804">Transcription</keyword>
<dbReference type="InterPro" id="IPR001387">
    <property type="entry name" value="Cro/C1-type_HTH"/>
</dbReference>
<dbReference type="Gene3D" id="1.10.260.40">
    <property type="entry name" value="lambda repressor-like DNA-binding domains"/>
    <property type="match status" value="1"/>
</dbReference>
<dbReference type="InterPro" id="IPR028082">
    <property type="entry name" value="Peripla_BP_I"/>
</dbReference>
<dbReference type="PROSITE" id="PS50943">
    <property type="entry name" value="HTH_CROC1"/>
    <property type="match status" value="1"/>
</dbReference>
<evidence type="ECO:0000259" key="6">
    <source>
        <dbReference type="PROSITE" id="PS50943"/>
    </source>
</evidence>
<dbReference type="EMBL" id="VMHM01000002">
    <property type="protein sequence ID" value="TSK05518.1"/>
    <property type="molecule type" value="Genomic_DNA"/>
</dbReference>
<dbReference type="PANTHER" id="PTHR30146">
    <property type="entry name" value="LACI-RELATED TRANSCRIPTIONAL REPRESSOR"/>
    <property type="match status" value="1"/>
</dbReference>
<dbReference type="Pfam" id="PF13377">
    <property type="entry name" value="Peripla_BP_3"/>
    <property type="match status" value="1"/>
</dbReference>
<gene>
    <name evidence="7" type="ORF">FPQ15_01585</name>
</gene>
<dbReference type="CDD" id="cd06291">
    <property type="entry name" value="PBP1_Qymf-like"/>
    <property type="match status" value="1"/>
</dbReference>
<dbReference type="CDD" id="cd01392">
    <property type="entry name" value="HTH_LacI"/>
    <property type="match status" value="1"/>
</dbReference>
<reference evidence="7 8" key="1">
    <citation type="submission" date="2019-07" db="EMBL/GenBank/DDBJ databases">
        <title>Gilliamella genomes.</title>
        <authorList>
            <person name="Zheng H."/>
        </authorList>
    </citation>
    <scope>NUCLEOTIDE SEQUENCE [LARGE SCALE GENOMIC DNA]</scope>
    <source>
        <strain evidence="7 8">W8127</strain>
    </source>
</reference>
<dbReference type="Gene3D" id="3.40.50.2300">
    <property type="match status" value="2"/>
</dbReference>
<dbReference type="InterPro" id="IPR010982">
    <property type="entry name" value="Lambda_DNA-bd_dom_sf"/>
</dbReference>
<dbReference type="PANTHER" id="PTHR30146:SF95">
    <property type="entry name" value="RIBOSE OPERON REPRESSOR"/>
    <property type="match status" value="1"/>
</dbReference>
<name>A0A556SWI9_9GAMM</name>
<evidence type="ECO:0000256" key="3">
    <source>
        <dbReference type="ARBA" id="ARBA00023125"/>
    </source>
</evidence>
<evidence type="ECO:0000256" key="1">
    <source>
        <dbReference type="ARBA" id="ARBA00022491"/>
    </source>
</evidence>
<dbReference type="Pfam" id="PF00356">
    <property type="entry name" value="LacI"/>
    <property type="match status" value="1"/>
</dbReference>
<keyword evidence="1" id="KW-0678">Repressor</keyword>
<dbReference type="InterPro" id="IPR046335">
    <property type="entry name" value="LacI/GalR-like_sensor"/>
</dbReference>
<dbReference type="GO" id="GO:0000976">
    <property type="term" value="F:transcription cis-regulatory region binding"/>
    <property type="evidence" value="ECO:0007669"/>
    <property type="project" value="TreeGrafter"/>
</dbReference>
<evidence type="ECO:0000313" key="7">
    <source>
        <dbReference type="EMBL" id="TSK05518.1"/>
    </source>
</evidence>
<evidence type="ECO:0000256" key="2">
    <source>
        <dbReference type="ARBA" id="ARBA00023015"/>
    </source>
</evidence>
<evidence type="ECO:0000259" key="5">
    <source>
        <dbReference type="PROSITE" id="PS50932"/>
    </source>
</evidence>